<dbReference type="GO" id="GO:0005794">
    <property type="term" value="C:Golgi apparatus"/>
    <property type="evidence" value="ECO:0007669"/>
    <property type="project" value="TreeGrafter"/>
</dbReference>
<gene>
    <name evidence="1" type="ORF">CLODIP_2_CD07743</name>
</gene>
<evidence type="ECO:0000313" key="1">
    <source>
        <dbReference type="EMBL" id="CAB3373034.1"/>
    </source>
</evidence>
<dbReference type="AlphaFoldDB" id="A0A8S1CNG0"/>
<proteinExistence type="predicted"/>
<dbReference type="PANTHER" id="PTHR17985:SF8">
    <property type="entry name" value="TRANSPORT AND GOLGI ORGANIZATION PROTEIN 2 HOMOLOG"/>
    <property type="match status" value="1"/>
</dbReference>
<dbReference type="Proteomes" id="UP000494165">
    <property type="component" value="Unassembled WGS sequence"/>
</dbReference>
<dbReference type="InterPro" id="IPR008551">
    <property type="entry name" value="TANGO2"/>
</dbReference>
<dbReference type="GO" id="GO:0009306">
    <property type="term" value="P:protein secretion"/>
    <property type="evidence" value="ECO:0007669"/>
    <property type="project" value="TreeGrafter"/>
</dbReference>
<evidence type="ECO:0000313" key="2">
    <source>
        <dbReference type="Proteomes" id="UP000494165"/>
    </source>
</evidence>
<evidence type="ECO:0008006" key="3">
    <source>
        <dbReference type="Google" id="ProtNLM"/>
    </source>
</evidence>
<reference evidence="1 2" key="1">
    <citation type="submission" date="2020-04" db="EMBL/GenBank/DDBJ databases">
        <authorList>
            <person name="Alioto T."/>
            <person name="Alioto T."/>
            <person name="Gomez Garrido J."/>
        </authorList>
    </citation>
    <scope>NUCLEOTIDE SEQUENCE [LARGE SCALE GENOMIC DNA]</scope>
</reference>
<sequence length="289" mass="32430">MCILFFHAKKVASPGKFRLILVSNRDEQLKRPTQQAHFWTDFPDIFGGRDLQGGSAVGTWLAVNSKTGRLATLLNLPCLPTNPNALSRGHIVAEFVKDVSISSANFAAKVSSRANQFNPFHFLAIDILPSELLINYWAHTGSEAPLSLIDLSPTDESNSTHSISNSHLLTPLNKCKKGLDLFQEIVADLDDTNRKDELCKQLVSFAKTDTKFWPDEILSLRTDLEPHLEKFSSIFVDVPENTYGTRTHTVILVDDVGKMDYFESTLTENEEGGLEWRDTRQTFDFNQIA</sequence>
<protein>
    <recommendedName>
        <fullName evidence="3">Transport and Golgi organization protein 2</fullName>
    </recommendedName>
</protein>
<dbReference type="GO" id="GO:0007030">
    <property type="term" value="P:Golgi organization"/>
    <property type="evidence" value="ECO:0007669"/>
    <property type="project" value="TreeGrafter"/>
</dbReference>
<dbReference type="EMBL" id="CADEPI010000080">
    <property type="protein sequence ID" value="CAB3373034.1"/>
    <property type="molecule type" value="Genomic_DNA"/>
</dbReference>
<dbReference type="PANTHER" id="PTHR17985">
    <property type="entry name" value="SER/THR-RICH PROTEIN T10 IN DGCR REGION"/>
    <property type="match status" value="1"/>
</dbReference>
<accession>A0A8S1CNG0</accession>
<dbReference type="OrthoDB" id="191601at2759"/>
<organism evidence="1 2">
    <name type="scientific">Cloeon dipterum</name>
    <dbReference type="NCBI Taxonomy" id="197152"/>
    <lineage>
        <taxon>Eukaryota</taxon>
        <taxon>Metazoa</taxon>
        <taxon>Ecdysozoa</taxon>
        <taxon>Arthropoda</taxon>
        <taxon>Hexapoda</taxon>
        <taxon>Insecta</taxon>
        <taxon>Pterygota</taxon>
        <taxon>Palaeoptera</taxon>
        <taxon>Ephemeroptera</taxon>
        <taxon>Pisciforma</taxon>
        <taxon>Baetidae</taxon>
        <taxon>Cloeon</taxon>
    </lineage>
</organism>
<comment type="caution">
    <text evidence="1">The sequence shown here is derived from an EMBL/GenBank/DDBJ whole genome shotgun (WGS) entry which is preliminary data.</text>
</comment>
<name>A0A8S1CNG0_9INSE</name>
<keyword evidence="2" id="KW-1185">Reference proteome</keyword>
<dbReference type="Pfam" id="PF05742">
    <property type="entry name" value="TANGO2"/>
    <property type="match status" value="1"/>
</dbReference>